<evidence type="ECO:0000313" key="4">
    <source>
        <dbReference type="Proteomes" id="UP000237631"/>
    </source>
</evidence>
<feature type="compositionally biased region" description="Basic and acidic residues" evidence="1">
    <location>
        <begin position="682"/>
        <end position="713"/>
    </location>
</feature>
<gene>
    <name evidence="3" type="ORF">CBER1_02872</name>
</gene>
<sequence>MAPPADPPTFITLRIKVPPGHIEGGIDEFMLGTEVPVIARIGEVRERIQRIVPSNPAPERQRLLYGGRALVDNEQILAEALNIRRDPTQTEYVVHLLIKGDGTATAPVPQRRGLSTQGRASPAQTGLPTAPPNENAQQPGHVHLPHDIQAHHNHLHHQHVLQHHQQHAAMLAQQQHLPQHAHHLPQFGTGPGPELFGRFGMQPMPFAGGVAMAPGIPHVHAPPPPGPQHPPPGQPQPHPHTQHAPNLAIGQGQTPTAHNDGAAESHPVPDMGADAQADAQQRSASQPPPRPRGQGMILEGRGPNGERFHIQQHIQLGPQAILPDGLGLPPMPHAHQQQPHRNVPSALDRARGNVAEMRRMLVELRALDVATDEQRDRIDHIQQRIQDVNNYIDPFNLGGFNATATRAANTAQGVPMPRASSQPPHIPMDMPRSSFAQQPSSFTSSPSDVRCYLLSSPSGPHALLLSPEFGAYTTSNYGLQPTPTTQPTAANAHQNAPLGGNQDQAVAAAAAAAPQVAPAQPPVAQQDGLGGFGAGLINHMWLLMRVLIFAYFILGANLGWQRPLALVAIAIGFWLLRQGPLAEGGVLRRWWDGIVDQNPRAQPAAAAGQQQGQEGAGALRPGQMPTPAQVAQRILEEDRQQRNNRLAWIREQIRPAERAVALLVASLWPGVGEAYVRALEAEERRRNEEEIAARRREEEERQKREEDEKKQAEEVAEASSTVAKDGSEAGASPMPTVSDSSATVDGAEKRGEHSAGSPAATA</sequence>
<accession>A0A2S6BQE4</accession>
<feature type="region of interest" description="Disordered" evidence="1">
    <location>
        <begin position="682"/>
        <end position="762"/>
    </location>
</feature>
<name>A0A2S6BQE4_9PEZI</name>
<organism evidence="3 4">
    <name type="scientific">Cercospora berteroae</name>
    <dbReference type="NCBI Taxonomy" id="357750"/>
    <lineage>
        <taxon>Eukaryota</taxon>
        <taxon>Fungi</taxon>
        <taxon>Dikarya</taxon>
        <taxon>Ascomycota</taxon>
        <taxon>Pezizomycotina</taxon>
        <taxon>Dothideomycetes</taxon>
        <taxon>Dothideomycetidae</taxon>
        <taxon>Mycosphaerellales</taxon>
        <taxon>Mycosphaerellaceae</taxon>
        <taxon>Cercospora</taxon>
    </lineage>
</organism>
<feature type="compositionally biased region" description="Pro residues" evidence="1">
    <location>
        <begin position="220"/>
        <end position="238"/>
    </location>
</feature>
<feature type="compositionally biased region" description="Polar residues" evidence="1">
    <location>
        <begin position="113"/>
        <end position="137"/>
    </location>
</feature>
<feature type="compositionally biased region" description="Low complexity" evidence="1">
    <location>
        <begin position="480"/>
        <end position="497"/>
    </location>
</feature>
<feature type="region of interest" description="Disordered" evidence="1">
    <location>
        <begin position="475"/>
        <end position="499"/>
    </location>
</feature>
<evidence type="ECO:0000256" key="1">
    <source>
        <dbReference type="SAM" id="MobiDB-lite"/>
    </source>
</evidence>
<evidence type="ECO:0000313" key="3">
    <source>
        <dbReference type="EMBL" id="PPJ49698.1"/>
    </source>
</evidence>
<feature type="region of interest" description="Disordered" evidence="1">
    <location>
        <begin position="211"/>
        <end position="304"/>
    </location>
</feature>
<dbReference type="InterPro" id="IPR000626">
    <property type="entry name" value="Ubiquitin-like_dom"/>
</dbReference>
<dbReference type="OrthoDB" id="21589at2759"/>
<keyword evidence="4" id="KW-1185">Reference proteome</keyword>
<reference evidence="4" key="1">
    <citation type="journal article" date="2017" name="bioRxiv">
        <title>Conservation of a gene cluster reveals novel cercosporin biosynthetic mechanisms and extends production to the genus Colletotrichum.</title>
        <authorList>
            <person name="de Jonge R."/>
            <person name="Ebert M.K."/>
            <person name="Huitt-Roehl C.R."/>
            <person name="Pal P."/>
            <person name="Suttle J.C."/>
            <person name="Spanner R.E."/>
            <person name="Neubauer J.D."/>
            <person name="Jurick W.M.II."/>
            <person name="Stott K.A."/>
            <person name="Secor G.A."/>
            <person name="Thomma B.P.H.J."/>
            <person name="Van de Peer Y."/>
            <person name="Townsend C.A."/>
            <person name="Bolton M.D."/>
        </authorList>
    </citation>
    <scope>NUCLEOTIDE SEQUENCE [LARGE SCALE GENOMIC DNA]</scope>
    <source>
        <strain evidence="4">CBS538.71</strain>
    </source>
</reference>
<feature type="compositionally biased region" description="Low complexity" evidence="1">
    <location>
        <begin position="269"/>
        <end position="285"/>
    </location>
</feature>
<dbReference type="Proteomes" id="UP000237631">
    <property type="component" value="Unassembled WGS sequence"/>
</dbReference>
<proteinExistence type="predicted"/>
<dbReference type="SUPFAM" id="SSF54236">
    <property type="entry name" value="Ubiquitin-like"/>
    <property type="match status" value="1"/>
</dbReference>
<dbReference type="Gene3D" id="3.10.20.90">
    <property type="entry name" value="Phosphatidylinositol 3-kinase Catalytic Subunit, Chain A, domain 1"/>
    <property type="match status" value="1"/>
</dbReference>
<protein>
    <recommendedName>
        <fullName evidence="2">Ubiquitin-like domain-containing protein</fullName>
    </recommendedName>
</protein>
<dbReference type="PROSITE" id="PS50053">
    <property type="entry name" value="UBIQUITIN_2"/>
    <property type="match status" value="1"/>
</dbReference>
<evidence type="ECO:0000259" key="2">
    <source>
        <dbReference type="PROSITE" id="PS50053"/>
    </source>
</evidence>
<feature type="domain" description="Ubiquitin-like" evidence="2">
    <location>
        <begin position="11"/>
        <end position="79"/>
    </location>
</feature>
<feature type="region of interest" description="Disordered" evidence="1">
    <location>
        <begin position="600"/>
        <end position="629"/>
    </location>
</feature>
<dbReference type="AlphaFoldDB" id="A0A2S6BQE4"/>
<feature type="region of interest" description="Disordered" evidence="1">
    <location>
        <begin position="103"/>
        <end position="137"/>
    </location>
</feature>
<dbReference type="InterPro" id="IPR029071">
    <property type="entry name" value="Ubiquitin-like_domsf"/>
</dbReference>
<dbReference type="EMBL" id="PNEN01001799">
    <property type="protein sequence ID" value="PPJ49698.1"/>
    <property type="molecule type" value="Genomic_DNA"/>
</dbReference>
<feature type="compositionally biased region" description="Low complexity" evidence="1">
    <location>
        <begin position="601"/>
        <end position="618"/>
    </location>
</feature>
<comment type="caution">
    <text evidence="3">The sequence shown here is derived from an EMBL/GenBank/DDBJ whole genome shotgun (WGS) entry which is preliminary data.</text>
</comment>